<evidence type="ECO:0000256" key="6">
    <source>
        <dbReference type="ARBA" id="ARBA00022801"/>
    </source>
</evidence>
<dbReference type="Proteomes" id="UP001501475">
    <property type="component" value="Unassembled WGS sequence"/>
</dbReference>
<evidence type="ECO:0000313" key="10">
    <source>
        <dbReference type="EMBL" id="GAA1746841.1"/>
    </source>
</evidence>
<dbReference type="Pfam" id="PF03372">
    <property type="entry name" value="Exo_endo_phos"/>
    <property type="match status" value="1"/>
</dbReference>
<dbReference type="EMBL" id="BAAAPN010000011">
    <property type="protein sequence ID" value="GAA1746841.1"/>
    <property type="molecule type" value="Genomic_DNA"/>
</dbReference>
<evidence type="ECO:0000259" key="9">
    <source>
        <dbReference type="Pfam" id="PF03372"/>
    </source>
</evidence>
<keyword evidence="3" id="KW-0540">Nuclease</keyword>
<evidence type="ECO:0000256" key="4">
    <source>
        <dbReference type="ARBA" id="ARBA00022723"/>
    </source>
</evidence>
<dbReference type="RefSeq" id="WP_344061475.1">
    <property type="nucleotide sequence ID" value="NZ_BAAAPN010000011.1"/>
</dbReference>
<protein>
    <submittedName>
        <fullName evidence="10">Endonuclease/exonuclease/phosphatase family protein</fullName>
    </submittedName>
</protein>
<reference evidence="11" key="1">
    <citation type="journal article" date="2019" name="Int. J. Syst. Evol. Microbiol.">
        <title>The Global Catalogue of Microorganisms (GCM) 10K type strain sequencing project: providing services to taxonomists for standard genome sequencing and annotation.</title>
        <authorList>
            <consortium name="The Broad Institute Genomics Platform"/>
            <consortium name="The Broad Institute Genome Sequencing Center for Infectious Disease"/>
            <person name="Wu L."/>
            <person name="Ma J."/>
        </authorList>
    </citation>
    <scope>NUCLEOTIDE SEQUENCE [LARGE SCALE GENOMIC DNA]</scope>
    <source>
        <strain evidence="11">JCM 15591</strain>
    </source>
</reference>
<evidence type="ECO:0000256" key="3">
    <source>
        <dbReference type="ARBA" id="ARBA00022722"/>
    </source>
</evidence>
<keyword evidence="7" id="KW-0460">Magnesium</keyword>
<evidence type="ECO:0000256" key="8">
    <source>
        <dbReference type="ARBA" id="ARBA00023204"/>
    </source>
</evidence>
<organism evidence="10 11">
    <name type="scientific">Nostocoides vanveenii</name>
    <dbReference type="NCBI Taxonomy" id="330835"/>
    <lineage>
        <taxon>Bacteria</taxon>
        <taxon>Bacillati</taxon>
        <taxon>Actinomycetota</taxon>
        <taxon>Actinomycetes</taxon>
        <taxon>Micrococcales</taxon>
        <taxon>Intrasporangiaceae</taxon>
        <taxon>Nostocoides</taxon>
    </lineage>
</organism>
<dbReference type="SUPFAM" id="SSF56219">
    <property type="entry name" value="DNase I-like"/>
    <property type="match status" value="1"/>
</dbReference>
<name>A0ABP4W791_9MICO</name>
<comment type="caution">
    <text evidence="10">The sequence shown here is derived from an EMBL/GenBank/DDBJ whole genome shotgun (WGS) entry which is preliminary data.</text>
</comment>
<gene>
    <name evidence="10" type="ORF">GCM10009810_04420</name>
</gene>
<dbReference type="Gene3D" id="3.60.10.10">
    <property type="entry name" value="Endonuclease/exonuclease/phosphatase"/>
    <property type="match status" value="1"/>
</dbReference>
<dbReference type="InterPro" id="IPR005135">
    <property type="entry name" value="Endo/exonuclease/phosphatase"/>
</dbReference>
<keyword evidence="5" id="KW-0227">DNA damage</keyword>
<evidence type="ECO:0000256" key="1">
    <source>
        <dbReference type="ARBA" id="ARBA00001936"/>
    </source>
</evidence>
<evidence type="ECO:0000256" key="5">
    <source>
        <dbReference type="ARBA" id="ARBA00022763"/>
    </source>
</evidence>
<evidence type="ECO:0000256" key="7">
    <source>
        <dbReference type="ARBA" id="ARBA00022842"/>
    </source>
</evidence>
<dbReference type="PANTHER" id="PTHR15822">
    <property type="entry name" value="TRAF AND TNF RECEPTOR-ASSOCIATED PROTEIN"/>
    <property type="match status" value="1"/>
</dbReference>
<dbReference type="GO" id="GO:0004519">
    <property type="term" value="F:endonuclease activity"/>
    <property type="evidence" value="ECO:0007669"/>
    <property type="project" value="UniProtKB-KW"/>
</dbReference>
<dbReference type="InterPro" id="IPR051547">
    <property type="entry name" value="TDP2-like"/>
</dbReference>
<comment type="cofactor">
    <cofactor evidence="2">
        <name>Mg(2+)</name>
        <dbReference type="ChEBI" id="CHEBI:18420"/>
    </cofactor>
</comment>
<evidence type="ECO:0000256" key="2">
    <source>
        <dbReference type="ARBA" id="ARBA00001946"/>
    </source>
</evidence>
<dbReference type="InterPro" id="IPR036691">
    <property type="entry name" value="Endo/exonu/phosph_ase_sf"/>
</dbReference>
<accession>A0ABP4W791</accession>
<keyword evidence="8" id="KW-0234">DNA repair</keyword>
<keyword evidence="10" id="KW-0255">Endonuclease</keyword>
<keyword evidence="6" id="KW-0378">Hydrolase</keyword>
<dbReference type="PANTHER" id="PTHR15822:SF4">
    <property type="entry name" value="TYROSYL-DNA PHOSPHODIESTERASE 2"/>
    <property type="match status" value="1"/>
</dbReference>
<evidence type="ECO:0000313" key="11">
    <source>
        <dbReference type="Proteomes" id="UP001501475"/>
    </source>
</evidence>
<feature type="domain" description="Endonuclease/exonuclease/phosphatase" evidence="9">
    <location>
        <begin position="7"/>
        <end position="212"/>
    </location>
</feature>
<keyword evidence="11" id="KW-1185">Reference proteome</keyword>
<comment type="cofactor">
    <cofactor evidence="1">
        <name>Mn(2+)</name>
        <dbReference type="ChEBI" id="CHEBI:29035"/>
    </cofactor>
</comment>
<sequence length="227" mass="24399">MTALRVASYNTRDFLDDRAAAARIVQAIRPDVLCLQEVPRRLFAAHRIHALALACGMRWPGHHRGSGGTTILLGPRVRLTFSQHHRLPVRLGQRTRGYAVARLAVAGSAAVTVASVHLSLRPLERAAHARAILAAIGSDEAIICGDLNEQADGQAWRLIATPLRLVSPLTPTFPARAPRKLLDVVFASPGIEVVPAQPLELDADDLVAASDHRPVWADLVLPPVPGA</sequence>
<keyword evidence="4" id="KW-0479">Metal-binding</keyword>
<proteinExistence type="predicted"/>